<dbReference type="Pfam" id="PF12038">
    <property type="entry name" value="QTMAN_N"/>
    <property type="match status" value="1"/>
</dbReference>
<dbReference type="InterPro" id="IPR051862">
    <property type="entry name" value="GT-like_domain_containing_1"/>
</dbReference>
<protein>
    <recommendedName>
        <fullName evidence="5">tRNA-queuosine alpha-mannosyltransferase</fullName>
        <ecNumber evidence="4">2.4.1.110</ecNumber>
    </recommendedName>
</protein>
<evidence type="ECO:0000256" key="6">
    <source>
        <dbReference type="ARBA" id="ARBA00048439"/>
    </source>
</evidence>
<dbReference type="FunCoup" id="A0A067QNI7">
    <property type="interactions" value="788"/>
</dbReference>
<feature type="domain" description="tRNA-queuosine alpha-mannosyltransferase N-terminal" evidence="7">
    <location>
        <begin position="16"/>
        <end position="186"/>
    </location>
</feature>
<reference evidence="8 9" key="1">
    <citation type="journal article" date="2014" name="Nat. Commun.">
        <title>Molecular traces of alternative social organization in a termite genome.</title>
        <authorList>
            <person name="Terrapon N."/>
            <person name="Li C."/>
            <person name="Robertson H.M."/>
            <person name="Ji L."/>
            <person name="Meng X."/>
            <person name="Booth W."/>
            <person name="Chen Z."/>
            <person name="Childers C.P."/>
            <person name="Glastad K.M."/>
            <person name="Gokhale K."/>
            <person name="Gowin J."/>
            <person name="Gronenberg W."/>
            <person name="Hermansen R.A."/>
            <person name="Hu H."/>
            <person name="Hunt B.G."/>
            <person name="Huylmans A.K."/>
            <person name="Khalil S.M."/>
            <person name="Mitchell R.D."/>
            <person name="Munoz-Torres M.C."/>
            <person name="Mustard J.A."/>
            <person name="Pan H."/>
            <person name="Reese J.T."/>
            <person name="Scharf M.E."/>
            <person name="Sun F."/>
            <person name="Vogel H."/>
            <person name="Xiao J."/>
            <person name="Yang W."/>
            <person name="Yang Z."/>
            <person name="Yang Z."/>
            <person name="Zhou J."/>
            <person name="Zhu J."/>
            <person name="Brent C.S."/>
            <person name="Elsik C.G."/>
            <person name="Goodisman M.A."/>
            <person name="Liberles D.A."/>
            <person name="Roe R.M."/>
            <person name="Vargo E.L."/>
            <person name="Vilcinskas A."/>
            <person name="Wang J."/>
            <person name="Bornberg-Bauer E."/>
            <person name="Korb J."/>
            <person name="Zhang G."/>
            <person name="Liebig J."/>
        </authorList>
    </citation>
    <scope>NUCLEOTIDE SEQUENCE [LARGE SCALE GENOMIC DNA]</scope>
    <source>
        <tissue evidence="8">Whole organism</tissue>
    </source>
</reference>
<gene>
    <name evidence="8" type="ORF">L798_14641</name>
</gene>
<evidence type="ECO:0000313" key="9">
    <source>
        <dbReference type="Proteomes" id="UP000027135"/>
    </source>
</evidence>
<dbReference type="PANTHER" id="PTHR13615">
    <property type="entry name" value="GLYCOSYLTRANSFERASE-LIKE 1"/>
    <property type="match status" value="1"/>
</dbReference>
<evidence type="ECO:0000256" key="1">
    <source>
        <dbReference type="ARBA" id="ARBA00009481"/>
    </source>
</evidence>
<proteinExistence type="inferred from homology"/>
<dbReference type="GO" id="GO:0016438">
    <property type="term" value="F:tRNA-queuosine(34) beta-mannosyltransferase activity"/>
    <property type="evidence" value="ECO:0007669"/>
    <property type="project" value="UniProtKB-EC"/>
</dbReference>
<dbReference type="STRING" id="136037.A0A067QNI7"/>
<dbReference type="EC" id="2.4.1.110" evidence="4"/>
<dbReference type="eggNOG" id="ENOG502QQJ3">
    <property type="taxonomic scope" value="Eukaryota"/>
</dbReference>
<dbReference type="OMA" id="CYPIAPN"/>
<evidence type="ECO:0000256" key="4">
    <source>
        <dbReference type="ARBA" id="ARBA00044517"/>
    </source>
</evidence>
<dbReference type="CDD" id="cd01635">
    <property type="entry name" value="Glycosyltransferase_GTB-type"/>
    <property type="match status" value="1"/>
</dbReference>
<evidence type="ECO:0000259" key="7">
    <source>
        <dbReference type="Pfam" id="PF12038"/>
    </source>
</evidence>
<evidence type="ECO:0000313" key="8">
    <source>
        <dbReference type="EMBL" id="KDR11057.1"/>
    </source>
</evidence>
<dbReference type="Gene3D" id="3.40.50.2000">
    <property type="entry name" value="Glycogen Phosphorylase B"/>
    <property type="match status" value="1"/>
</dbReference>
<evidence type="ECO:0000256" key="3">
    <source>
        <dbReference type="ARBA" id="ARBA00022679"/>
    </source>
</evidence>
<dbReference type="InterPro" id="IPR022701">
    <property type="entry name" value="QTMAN_N"/>
</dbReference>
<accession>A0A067QNI7</accession>
<dbReference type="InParanoid" id="A0A067QNI7"/>
<comment type="similarity">
    <text evidence="1">Belongs to the glycosyltransferase group 1 family. Glycosyltransferase 4 subfamily.</text>
</comment>
<keyword evidence="2" id="KW-0328">Glycosyltransferase</keyword>
<dbReference type="OrthoDB" id="10032790at2759"/>
<keyword evidence="9" id="KW-1185">Reference proteome</keyword>
<comment type="catalytic activity">
    <reaction evidence="6">
        <text>queuosine(34) in tRNA(Asp) + GDP-alpha-D-mannose = O-4''-alpha-D-mannosylqueuosine(34) in tRNA(Asp) + GDP + H(+)</text>
        <dbReference type="Rhea" id="RHEA:12885"/>
        <dbReference type="Rhea" id="RHEA-COMP:18572"/>
        <dbReference type="Rhea" id="RHEA-COMP:18581"/>
        <dbReference type="ChEBI" id="CHEBI:15378"/>
        <dbReference type="ChEBI" id="CHEBI:57527"/>
        <dbReference type="ChEBI" id="CHEBI:58189"/>
        <dbReference type="ChEBI" id="CHEBI:194431"/>
        <dbReference type="ChEBI" id="CHEBI:194442"/>
        <dbReference type="EC" id="2.4.1.110"/>
    </reaction>
    <physiologicalReaction direction="left-to-right" evidence="6">
        <dbReference type="Rhea" id="RHEA:12886"/>
    </physiologicalReaction>
</comment>
<dbReference type="EMBL" id="KK853123">
    <property type="protein sequence ID" value="KDR11057.1"/>
    <property type="molecule type" value="Genomic_DNA"/>
</dbReference>
<keyword evidence="3 8" id="KW-0808">Transferase</keyword>
<evidence type="ECO:0000256" key="2">
    <source>
        <dbReference type="ARBA" id="ARBA00022676"/>
    </source>
</evidence>
<evidence type="ECO:0000256" key="5">
    <source>
        <dbReference type="ARBA" id="ARBA00044539"/>
    </source>
</evidence>
<dbReference type="SUPFAM" id="SSF53756">
    <property type="entry name" value="UDP-Glycosyltransferase/glycogen phosphorylase"/>
    <property type="match status" value="1"/>
</dbReference>
<name>A0A067QNI7_ZOONE</name>
<dbReference type="AlphaFoldDB" id="A0A067QNI7"/>
<organism evidence="8 9">
    <name type="scientific">Zootermopsis nevadensis</name>
    <name type="common">Dampwood termite</name>
    <dbReference type="NCBI Taxonomy" id="136037"/>
    <lineage>
        <taxon>Eukaryota</taxon>
        <taxon>Metazoa</taxon>
        <taxon>Ecdysozoa</taxon>
        <taxon>Arthropoda</taxon>
        <taxon>Hexapoda</taxon>
        <taxon>Insecta</taxon>
        <taxon>Pterygota</taxon>
        <taxon>Neoptera</taxon>
        <taxon>Polyneoptera</taxon>
        <taxon>Dictyoptera</taxon>
        <taxon>Blattodea</taxon>
        <taxon>Blattoidea</taxon>
        <taxon>Termitoidae</taxon>
        <taxon>Termopsidae</taxon>
        <taxon>Zootermopsis</taxon>
    </lineage>
</organism>
<dbReference type="PANTHER" id="PTHR13615:SF3">
    <property type="entry name" value="GLYCOSYLTRANSFERASE-LIKE DOMAIN-CONTAINING PROTEIN 1"/>
    <property type="match status" value="1"/>
</dbReference>
<dbReference type="Proteomes" id="UP000027135">
    <property type="component" value="Unassembled WGS sequence"/>
</dbReference>
<sequence length="373" mass="43710">MNENRMDNDSMKEETVLLLEPFYGGSHKQLVDTLIDGLNNGEDIKSTFLISLPAKKWHWRARTSALYISQTIPRKHNFKTVFASCVLNLAELVALRPDLSNTRKIVYFHENQLVYPIRKEKERDFQYGYNQILTCLVADVILFNSKYNQDSFLDSISKFMKLQPDFHPKDLKQQIAPKCRVLYFPIKFSSLETSVDTNNRVLHLVWPHRWEHDKDPETFFRVLLMLMDAGLNFHVSVLGESFSEVPPVFAEARTRLGTRVVDWGHQKTKDVYYEILRHAHIAISTAKHEFYGVAMLEATYYGCFPLCPYTLVYPELYPNECLYKSEEQLLKMLEDFCKKPSLARHMRRNLKMDFKLFSADCLISEYKHVLSPQ</sequence>